<evidence type="ECO:0000256" key="5">
    <source>
        <dbReference type="ARBA" id="ARBA00012213"/>
    </source>
</evidence>
<sequence length="227" mass="23417">MASVGNRVNEVMPAHPDPAVLEVLAAAPVANIGDVMQRLYSPDAGIRALNAHRLAGPAVTVRVPTGDNLVIHAVMDSLRPGDVLVVDAEGSTARAVMGDLMLQYLATKGIAGVVVDGCVRDLDYIAGECPFAVYARGTNPNGPYKNGPGEINYPVAIGGVVVNPGDLVCGDADGIVVVPAAEAAAVAEETAAVVAKEGRISERIRSEGVFDRPWVDAQMARIGSVSI</sequence>
<dbReference type="NCBIfam" id="NF004850">
    <property type="entry name" value="PRK06201.1"/>
    <property type="match status" value="1"/>
</dbReference>
<dbReference type="SUPFAM" id="SSF89562">
    <property type="entry name" value="RraA-like"/>
    <property type="match status" value="1"/>
</dbReference>
<organism evidence="13 14">
    <name type="scientific">Brevibacterium samyangense</name>
    <dbReference type="NCBI Taxonomy" id="366888"/>
    <lineage>
        <taxon>Bacteria</taxon>
        <taxon>Bacillati</taxon>
        <taxon>Actinomycetota</taxon>
        <taxon>Actinomycetes</taxon>
        <taxon>Micrococcales</taxon>
        <taxon>Brevibacteriaceae</taxon>
        <taxon>Brevibacterium</taxon>
    </lineage>
</organism>
<comment type="catalytic activity">
    <reaction evidence="12">
        <text>oxaloacetate + H(+) = pyruvate + CO2</text>
        <dbReference type="Rhea" id="RHEA:15641"/>
        <dbReference type="ChEBI" id="CHEBI:15361"/>
        <dbReference type="ChEBI" id="CHEBI:15378"/>
        <dbReference type="ChEBI" id="CHEBI:16452"/>
        <dbReference type="ChEBI" id="CHEBI:16526"/>
        <dbReference type="EC" id="4.1.1.112"/>
    </reaction>
</comment>
<evidence type="ECO:0000256" key="6">
    <source>
        <dbReference type="ARBA" id="ARBA00012947"/>
    </source>
</evidence>
<name>A0ABP5EVL8_9MICO</name>
<evidence type="ECO:0000256" key="1">
    <source>
        <dbReference type="ARBA" id="ARBA00001342"/>
    </source>
</evidence>
<evidence type="ECO:0000256" key="7">
    <source>
        <dbReference type="ARBA" id="ARBA00016549"/>
    </source>
</evidence>
<comment type="caution">
    <text evidence="13">The sequence shown here is derived from an EMBL/GenBank/DDBJ whole genome shotgun (WGS) entry which is preliminary data.</text>
</comment>
<dbReference type="RefSeq" id="WP_344308672.1">
    <property type="nucleotide sequence ID" value="NZ_BAAANO010000015.1"/>
</dbReference>
<dbReference type="PANTHER" id="PTHR33254:SF4">
    <property type="entry name" value="4-HYDROXY-4-METHYL-2-OXOGLUTARATE ALDOLASE 3-RELATED"/>
    <property type="match status" value="1"/>
</dbReference>
<dbReference type="EC" id="4.1.1.112" evidence="6"/>
<comment type="function">
    <text evidence="8">Catalyzes the aldol cleavage of 4-hydroxy-4-methyl-2-oxoglutarate (HMG) into 2 molecules of pyruvate. Also contains a secondary oxaloacetate (OAA) decarboxylase activity due to the common pyruvate enolate transition state formed following C-C bond cleavage in the retro-aldol and decarboxylation reactions.</text>
</comment>
<comment type="similarity">
    <text evidence="3">Belongs to the class II aldolase/RraA-like family.</text>
</comment>
<evidence type="ECO:0000256" key="10">
    <source>
        <dbReference type="ARBA" id="ARBA00030169"/>
    </source>
</evidence>
<reference evidence="14" key="1">
    <citation type="journal article" date="2019" name="Int. J. Syst. Evol. Microbiol.">
        <title>The Global Catalogue of Microorganisms (GCM) 10K type strain sequencing project: providing services to taxonomists for standard genome sequencing and annotation.</title>
        <authorList>
            <consortium name="The Broad Institute Genomics Platform"/>
            <consortium name="The Broad Institute Genome Sequencing Center for Infectious Disease"/>
            <person name="Wu L."/>
            <person name="Ma J."/>
        </authorList>
    </citation>
    <scope>NUCLEOTIDE SEQUENCE [LARGE SCALE GENOMIC DNA]</scope>
    <source>
        <strain evidence="14">JCM 14546</strain>
    </source>
</reference>
<accession>A0ABP5EVL8</accession>
<keyword evidence="14" id="KW-1185">Reference proteome</keyword>
<comment type="subunit">
    <text evidence="4">Homotrimer.</text>
</comment>
<gene>
    <name evidence="13" type="ORF">GCM10009755_16380</name>
</gene>
<dbReference type="InterPro" id="IPR036704">
    <property type="entry name" value="RraA/RraA-like_sf"/>
</dbReference>
<proteinExistence type="inferred from homology"/>
<dbReference type="PANTHER" id="PTHR33254">
    <property type="entry name" value="4-HYDROXY-4-METHYL-2-OXOGLUTARATE ALDOLASE 3-RELATED"/>
    <property type="match status" value="1"/>
</dbReference>
<dbReference type="Proteomes" id="UP001500755">
    <property type="component" value="Unassembled WGS sequence"/>
</dbReference>
<evidence type="ECO:0000256" key="4">
    <source>
        <dbReference type="ARBA" id="ARBA00011233"/>
    </source>
</evidence>
<protein>
    <recommendedName>
        <fullName evidence="7">Putative 4-hydroxy-4-methyl-2-oxoglutarate aldolase</fullName>
        <ecNumber evidence="6">4.1.1.112</ecNumber>
        <ecNumber evidence="5">4.1.3.17</ecNumber>
    </recommendedName>
    <alternativeName>
        <fullName evidence="11">Oxaloacetate decarboxylase</fullName>
    </alternativeName>
    <alternativeName>
        <fullName evidence="9">Regulator of ribonuclease activity homolog</fullName>
    </alternativeName>
    <alternativeName>
        <fullName evidence="10">RraA-like protein</fullName>
    </alternativeName>
</protein>
<evidence type="ECO:0000313" key="13">
    <source>
        <dbReference type="EMBL" id="GAA2006910.1"/>
    </source>
</evidence>
<evidence type="ECO:0000256" key="11">
    <source>
        <dbReference type="ARBA" id="ARBA00032305"/>
    </source>
</evidence>
<evidence type="ECO:0000256" key="3">
    <source>
        <dbReference type="ARBA" id="ARBA00008621"/>
    </source>
</evidence>
<dbReference type="EC" id="4.1.3.17" evidence="5"/>
<evidence type="ECO:0000313" key="14">
    <source>
        <dbReference type="Proteomes" id="UP001500755"/>
    </source>
</evidence>
<dbReference type="Gene3D" id="3.50.30.40">
    <property type="entry name" value="Ribonuclease E inhibitor RraA/RraA-like"/>
    <property type="match status" value="1"/>
</dbReference>
<dbReference type="InterPro" id="IPR005493">
    <property type="entry name" value="RraA/RraA-like"/>
</dbReference>
<evidence type="ECO:0000256" key="2">
    <source>
        <dbReference type="ARBA" id="ARBA00001968"/>
    </source>
</evidence>
<evidence type="ECO:0000256" key="9">
    <source>
        <dbReference type="ARBA" id="ARBA00029596"/>
    </source>
</evidence>
<dbReference type="CDD" id="cd16841">
    <property type="entry name" value="RraA_family"/>
    <property type="match status" value="1"/>
</dbReference>
<comment type="catalytic activity">
    <reaction evidence="1">
        <text>4-hydroxy-4-methyl-2-oxoglutarate = 2 pyruvate</text>
        <dbReference type="Rhea" id="RHEA:22748"/>
        <dbReference type="ChEBI" id="CHEBI:15361"/>
        <dbReference type="ChEBI" id="CHEBI:58276"/>
        <dbReference type="EC" id="4.1.3.17"/>
    </reaction>
</comment>
<evidence type="ECO:0000256" key="12">
    <source>
        <dbReference type="ARBA" id="ARBA00047973"/>
    </source>
</evidence>
<dbReference type="Pfam" id="PF03737">
    <property type="entry name" value="RraA-like"/>
    <property type="match status" value="1"/>
</dbReference>
<evidence type="ECO:0000256" key="8">
    <source>
        <dbReference type="ARBA" id="ARBA00025046"/>
    </source>
</evidence>
<dbReference type="EMBL" id="BAAANO010000015">
    <property type="protein sequence ID" value="GAA2006910.1"/>
    <property type="molecule type" value="Genomic_DNA"/>
</dbReference>
<comment type="cofactor">
    <cofactor evidence="2">
        <name>a divalent metal cation</name>
        <dbReference type="ChEBI" id="CHEBI:60240"/>
    </cofactor>
</comment>